<evidence type="ECO:0000313" key="1">
    <source>
        <dbReference type="EMBL" id="KAG8236437.1"/>
    </source>
</evidence>
<dbReference type="Proteomes" id="UP000792457">
    <property type="component" value="Unassembled WGS sequence"/>
</dbReference>
<sequence>MLHYFISKERAAETHRLLVDIAHSVQNAKKMVTAISYLNNRKLFEGTDFRELHKEDPCLSLEELTTE</sequence>
<reference evidence="1" key="1">
    <citation type="submission" date="2013-04" db="EMBL/GenBank/DDBJ databases">
        <authorList>
            <person name="Qu J."/>
            <person name="Murali S.C."/>
            <person name="Bandaranaike D."/>
            <person name="Bellair M."/>
            <person name="Blankenburg K."/>
            <person name="Chao H."/>
            <person name="Dinh H."/>
            <person name="Doddapaneni H."/>
            <person name="Downs B."/>
            <person name="Dugan-Rocha S."/>
            <person name="Elkadiri S."/>
            <person name="Gnanaolivu R.D."/>
            <person name="Hernandez B."/>
            <person name="Javaid M."/>
            <person name="Jayaseelan J.C."/>
            <person name="Lee S."/>
            <person name="Li M."/>
            <person name="Ming W."/>
            <person name="Munidasa M."/>
            <person name="Muniz J."/>
            <person name="Nguyen L."/>
            <person name="Ongeri F."/>
            <person name="Osuji N."/>
            <person name="Pu L.-L."/>
            <person name="Puazo M."/>
            <person name="Qu C."/>
            <person name="Quiroz J."/>
            <person name="Raj R."/>
            <person name="Weissenberger G."/>
            <person name="Xin Y."/>
            <person name="Zou X."/>
            <person name="Han Y."/>
            <person name="Richards S."/>
            <person name="Worley K."/>
            <person name="Muzny D."/>
            <person name="Gibbs R."/>
        </authorList>
    </citation>
    <scope>NUCLEOTIDE SEQUENCE</scope>
    <source>
        <strain evidence="1">Sampled in the wild</strain>
    </source>
</reference>
<gene>
    <name evidence="1" type="ORF">J437_LFUL016964</name>
</gene>
<evidence type="ECO:0000313" key="2">
    <source>
        <dbReference type="Proteomes" id="UP000792457"/>
    </source>
</evidence>
<protein>
    <submittedName>
        <fullName evidence="1">Uncharacterized protein</fullName>
    </submittedName>
</protein>
<comment type="caution">
    <text evidence="1">The sequence shown here is derived from an EMBL/GenBank/DDBJ whole genome shotgun (WGS) entry which is preliminary data.</text>
</comment>
<reference evidence="1" key="2">
    <citation type="submission" date="2017-10" db="EMBL/GenBank/DDBJ databases">
        <title>Ladona fulva Genome sequencing and assembly.</title>
        <authorList>
            <person name="Murali S."/>
            <person name="Richards S."/>
            <person name="Bandaranaike D."/>
            <person name="Bellair M."/>
            <person name="Blankenburg K."/>
            <person name="Chao H."/>
            <person name="Dinh H."/>
            <person name="Doddapaneni H."/>
            <person name="Dugan-Rocha S."/>
            <person name="Elkadiri S."/>
            <person name="Gnanaolivu R."/>
            <person name="Hernandez B."/>
            <person name="Skinner E."/>
            <person name="Javaid M."/>
            <person name="Lee S."/>
            <person name="Li M."/>
            <person name="Ming W."/>
            <person name="Munidasa M."/>
            <person name="Muniz J."/>
            <person name="Nguyen L."/>
            <person name="Hughes D."/>
            <person name="Osuji N."/>
            <person name="Pu L.-L."/>
            <person name="Puazo M."/>
            <person name="Qu C."/>
            <person name="Quiroz J."/>
            <person name="Raj R."/>
            <person name="Weissenberger G."/>
            <person name="Xin Y."/>
            <person name="Zou X."/>
            <person name="Han Y."/>
            <person name="Worley K."/>
            <person name="Muzny D."/>
            <person name="Gibbs R."/>
        </authorList>
    </citation>
    <scope>NUCLEOTIDE SEQUENCE</scope>
    <source>
        <strain evidence="1">Sampled in the wild</strain>
    </source>
</reference>
<dbReference type="EMBL" id="KZ309025">
    <property type="protein sequence ID" value="KAG8236437.1"/>
    <property type="molecule type" value="Genomic_DNA"/>
</dbReference>
<dbReference type="AlphaFoldDB" id="A0A8K0P7W8"/>
<name>A0A8K0P7W8_LADFU</name>
<accession>A0A8K0P7W8</accession>
<proteinExistence type="predicted"/>
<keyword evidence="2" id="KW-1185">Reference proteome</keyword>
<organism evidence="1 2">
    <name type="scientific">Ladona fulva</name>
    <name type="common">Scarce chaser dragonfly</name>
    <name type="synonym">Libellula fulva</name>
    <dbReference type="NCBI Taxonomy" id="123851"/>
    <lineage>
        <taxon>Eukaryota</taxon>
        <taxon>Metazoa</taxon>
        <taxon>Ecdysozoa</taxon>
        <taxon>Arthropoda</taxon>
        <taxon>Hexapoda</taxon>
        <taxon>Insecta</taxon>
        <taxon>Pterygota</taxon>
        <taxon>Palaeoptera</taxon>
        <taxon>Odonata</taxon>
        <taxon>Epiprocta</taxon>
        <taxon>Anisoptera</taxon>
        <taxon>Libelluloidea</taxon>
        <taxon>Libellulidae</taxon>
        <taxon>Ladona</taxon>
    </lineage>
</organism>